<dbReference type="InterPro" id="IPR004027">
    <property type="entry name" value="SEC_C_motif"/>
</dbReference>
<proteinExistence type="predicted"/>
<dbReference type="RefSeq" id="WP_377150572.1">
    <property type="nucleotide sequence ID" value="NZ_JBHSAF010000001.1"/>
</dbReference>
<dbReference type="PANTHER" id="PTHR33747">
    <property type="entry name" value="UPF0225 PROTEIN SCO1677"/>
    <property type="match status" value="1"/>
</dbReference>
<comment type="caution">
    <text evidence="2">The sequence shown here is derived from an EMBL/GenBank/DDBJ whole genome shotgun (WGS) entry which is preliminary data.</text>
</comment>
<dbReference type="Gene3D" id="3.10.450.50">
    <property type="match status" value="1"/>
</dbReference>
<reference evidence="3" key="1">
    <citation type="journal article" date="2019" name="Int. J. Syst. Evol. Microbiol.">
        <title>The Global Catalogue of Microorganisms (GCM) 10K type strain sequencing project: providing services to taxonomists for standard genome sequencing and annotation.</title>
        <authorList>
            <consortium name="The Broad Institute Genomics Platform"/>
            <consortium name="The Broad Institute Genome Sequencing Center for Infectious Disease"/>
            <person name="Wu L."/>
            <person name="Ma J."/>
        </authorList>
    </citation>
    <scope>NUCLEOTIDE SEQUENCE [LARGE SCALE GENOMIC DNA]</scope>
    <source>
        <strain evidence="3">CCUG 54939</strain>
    </source>
</reference>
<dbReference type="InterPro" id="IPR048469">
    <property type="entry name" value="YchJ-like_M"/>
</dbReference>
<evidence type="ECO:0000313" key="2">
    <source>
        <dbReference type="EMBL" id="MFC3912465.1"/>
    </source>
</evidence>
<dbReference type="InterPro" id="IPR032710">
    <property type="entry name" value="NTF2-like_dom_sf"/>
</dbReference>
<keyword evidence="3" id="KW-1185">Reference proteome</keyword>
<dbReference type="EMBL" id="JBHSAF010000001">
    <property type="protein sequence ID" value="MFC3912465.1"/>
    <property type="molecule type" value="Genomic_DNA"/>
</dbReference>
<dbReference type="Proteomes" id="UP001595692">
    <property type="component" value="Unassembled WGS sequence"/>
</dbReference>
<organism evidence="2 3">
    <name type="scientific">Pseudaeromonas sharmana</name>
    <dbReference type="NCBI Taxonomy" id="328412"/>
    <lineage>
        <taxon>Bacteria</taxon>
        <taxon>Pseudomonadati</taxon>
        <taxon>Pseudomonadota</taxon>
        <taxon>Gammaproteobacteria</taxon>
        <taxon>Aeromonadales</taxon>
        <taxon>Aeromonadaceae</taxon>
        <taxon>Pseudaeromonas</taxon>
    </lineage>
</organism>
<accession>A0ABV8CJW1</accession>
<dbReference type="PANTHER" id="PTHR33747:SF1">
    <property type="entry name" value="ADENYLATE CYCLASE-ASSOCIATED CAP C-TERMINAL DOMAIN-CONTAINING PROTEIN"/>
    <property type="match status" value="1"/>
</dbReference>
<dbReference type="NCBIfam" id="NF002449">
    <property type="entry name" value="PRK01617.1"/>
    <property type="match status" value="1"/>
</dbReference>
<gene>
    <name evidence="2" type="ORF">ACFOSS_03155</name>
</gene>
<name>A0ABV8CJW1_9GAMM</name>
<dbReference type="SUPFAM" id="SSF103642">
    <property type="entry name" value="Sec-C motif"/>
    <property type="match status" value="1"/>
</dbReference>
<protein>
    <submittedName>
        <fullName evidence="2">YchJ family protein</fullName>
    </submittedName>
</protein>
<evidence type="ECO:0000259" key="1">
    <source>
        <dbReference type="Pfam" id="PF17775"/>
    </source>
</evidence>
<feature type="domain" description="YchJ-like middle NTF2-like" evidence="1">
    <location>
        <begin position="30"/>
        <end position="128"/>
    </location>
</feature>
<dbReference type="SUPFAM" id="SSF54427">
    <property type="entry name" value="NTF2-like"/>
    <property type="match status" value="1"/>
</dbReference>
<sequence length="159" mass="17815">MSLTSCPCGSQQPFASCCEPYILGKRLPTSPEALMRSRFSAFVVAAWPYLVETWHPDYCPVSDAQALARDSQDGHWLKLQVMASKVQEDEQQGTVLFLAWYRDDSGIHAHHEESRFEKLAGRWVYTTGRFLPVPKALQIGPNSPCPCGSGKKLKKCDCH</sequence>
<evidence type="ECO:0000313" key="3">
    <source>
        <dbReference type="Proteomes" id="UP001595692"/>
    </source>
</evidence>
<dbReference type="Pfam" id="PF17775">
    <property type="entry name" value="YchJ_M-like"/>
    <property type="match status" value="1"/>
</dbReference>
<dbReference type="Pfam" id="PF02810">
    <property type="entry name" value="SEC-C"/>
    <property type="match status" value="1"/>
</dbReference>